<reference evidence="1 2" key="1">
    <citation type="journal article" date="2022" name="Plant J.">
        <title>Chromosome-level genome of Camellia lanceoleosa provides a valuable resource for understanding genome evolution and self-incompatibility.</title>
        <authorList>
            <person name="Gong W."/>
            <person name="Xiao S."/>
            <person name="Wang L."/>
            <person name="Liao Z."/>
            <person name="Chang Y."/>
            <person name="Mo W."/>
            <person name="Hu G."/>
            <person name="Li W."/>
            <person name="Zhao G."/>
            <person name="Zhu H."/>
            <person name="Hu X."/>
            <person name="Ji K."/>
            <person name="Xiang X."/>
            <person name="Song Q."/>
            <person name="Yuan D."/>
            <person name="Jin S."/>
            <person name="Zhang L."/>
        </authorList>
    </citation>
    <scope>NUCLEOTIDE SEQUENCE [LARGE SCALE GENOMIC DNA]</scope>
    <source>
        <strain evidence="1">SQ_2022a</strain>
    </source>
</reference>
<keyword evidence="2" id="KW-1185">Reference proteome</keyword>
<dbReference type="Proteomes" id="UP001060215">
    <property type="component" value="Chromosome 12"/>
</dbReference>
<comment type="caution">
    <text evidence="1">The sequence shown here is derived from an EMBL/GenBank/DDBJ whole genome shotgun (WGS) entry which is preliminary data.</text>
</comment>
<gene>
    <name evidence="1" type="ORF">LOK49_LG11G00353</name>
</gene>
<dbReference type="EMBL" id="CM045769">
    <property type="protein sequence ID" value="KAI7995118.1"/>
    <property type="molecule type" value="Genomic_DNA"/>
</dbReference>
<organism evidence="1 2">
    <name type="scientific">Camellia lanceoleosa</name>
    <dbReference type="NCBI Taxonomy" id="1840588"/>
    <lineage>
        <taxon>Eukaryota</taxon>
        <taxon>Viridiplantae</taxon>
        <taxon>Streptophyta</taxon>
        <taxon>Embryophyta</taxon>
        <taxon>Tracheophyta</taxon>
        <taxon>Spermatophyta</taxon>
        <taxon>Magnoliopsida</taxon>
        <taxon>eudicotyledons</taxon>
        <taxon>Gunneridae</taxon>
        <taxon>Pentapetalae</taxon>
        <taxon>asterids</taxon>
        <taxon>Ericales</taxon>
        <taxon>Theaceae</taxon>
        <taxon>Camellia</taxon>
    </lineage>
</organism>
<evidence type="ECO:0000313" key="1">
    <source>
        <dbReference type="EMBL" id="KAI7995118.1"/>
    </source>
</evidence>
<sequence length="95" mass="10462">MLLKFQNQEGPQANADMASITPIQGSDVEDWANFRDDDIMQQQSAIQAVEAEKIPLVGDKGRKLCFLLAMGNSGALKGTDEMWKCNCCETIHTTV</sequence>
<protein>
    <submittedName>
        <fullName evidence="1">Uncharacterized protein</fullName>
    </submittedName>
</protein>
<accession>A0ACC0G3D6</accession>
<proteinExistence type="predicted"/>
<evidence type="ECO:0000313" key="2">
    <source>
        <dbReference type="Proteomes" id="UP001060215"/>
    </source>
</evidence>
<name>A0ACC0G3D6_9ERIC</name>